<organism evidence="1 2">
    <name type="scientific">Ideonella azotifigens</name>
    <dbReference type="NCBI Taxonomy" id="513160"/>
    <lineage>
        <taxon>Bacteria</taxon>
        <taxon>Pseudomonadati</taxon>
        <taxon>Pseudomonadota</taxon>
        <taxon>Betaproteobacteria</taxon>
        <taxon>Burkholderiales</taxon>
        <taxon>Sphaerotilaceae</taxon>
        <taxon>Ideonella</taxon>
    </lineage>
</organism>
<protein>
    <submittedName>
        <fullName evidence="1">Uncharacterized protein</fullName>
    </submittedName>
</protein>
<comment type="caution">
    <text evidence="1">The sequence shown here is derived from an EMBL/GenBank/DDBJ whole genome shotgun (WGS) entry which is preliminary data.</text>
</comment>
<dbReference type="EMBL" id="BAAAEW010000014">
    <property type="protein sequence ID" value="GAA0751752.1"/>
    <property type="molecule type" value="Genomic_DNA"/>
</dbReference>
<proteinExistence type="predicted"/>
<accession>A0ABN1K154</accession>
<gene>
    <name evidence="1" type="ORF">GCM10009107_24840</name>
</gene>
<sequence length="174" mass="18922">MALGPHWQLQFEDELTVRSRLLETLHGETPAPAGSDWTAHVPDGTEWTATLTQTVLPEQAGGQPPGLLHVLLDQAATRLYVEVDRQPRVWVQAVYLGGGDASAPRHALRFALTESFRAAVLAGRPAMLGCAHPHADWRRPIPAYAMQRLRRELALPGRSVASPSWPGRGFASAG</sequence>
<keyword evidence="2" id="KW-1185">Reference proteome</keyword>
<name>A0ABN1K154_9BURK</name>
<dbReference type="Proteomes" id="UP001500279">
    <property type="component" value="Unassembled WGS sequence"/>
</dbReference>
<dbReference type="InterPro" id="IPR021890">
    <property type="entry name" value="DUF3501"/>
</dbReference>
<dbReference type="Pfam" id="PF12007">
    <property type="entry name" value="DUF3501"/>
    <property type="match status" value="1"/>
</dbReference>
<reference evidence="1 2" key="1">
    <citation type="journal article" date="2019" name="Int. J. Syst. Evol. Microbiol.">
        <title>The Global Catalogue of Microorganisms (GCM) 10K type strain sequencing project: providing services to taxonomists for standard genome sequencing and annotation.</title>
        <authorList>
            <consortium name="The Broad Institute Genomics Platform"/>
            <consortium name="The Broad Institute Genome Sequencing Center for Infectious Disease"/>
            <person name="Wu L."/>
            <person name="Ma J."/>
        </authorList>
    </citation>
    <scope>NUCLEOTIDE SEQUENCE [LARGE SCALE GENOMIC DNA]</scope>
    <source>
        <strain evidence="1 2">JCM 15503</strain>
    </source>
</reference>
<evidence type="ECO:0000313" key="2">
    <source>
        <dbReference type="Proteomes" id="UP001500279"/>
    </source>
</evidence>
<evidence type="ECO:0000313" key="1">
    <source>
        <dbReference type="EMBL" id="GAA0751752.1"/>
    </source>
</evidence>